<dbReference type="Gene3D" id="1.50.10.10">
    <property type="match status" value="1"/>
</dbReference>
<proteinExistence type="inferred from homology"/>
<accession>A0A2N4Z6Q4</accession>
<gene>
    <name evidence="9" type="ORF">CWN47_04345</name>
</gene>
<name>A0A2N4Z6Q4_KLEVA</name>
<reference evidence="9 10" key="1">
    <citation type="submission" date="2017-11" db="EMBL/GenBank/DDBJ databases">
        <authorList>
            <person name="Han C.G."/>
        </authorList>
    </citation>
    <scope>NUCLEOTIDE SEQUENCE [LARGE SCALE GENOMIC DNA]</scope>
    <source>
        <strain evidence="9 10">A8</strain>
    </source>
</reference>
<dbReference type="Proteomes" id="UP000234412">
    <property type="component" value="Unassembled WGS sequence"/>
</dbReference>
<dbReference type="Pfam" id="PF01270">
    <property type="entry name" value="Glyco_hydro_8"/>
    <property type="match status" value="1"/>
</dbReference>
<comment type="caution">
    <text evidence="9">The sequence shown here is derived from an EMBL/GenBank/DDBJ whole genome shotgun (WGS) entry which is preliminary data.</text>
</comment>
<evidence type="ECO:0000256" key="7">
    <source>
        <dbReference type="ARBA" id="ARBA00023326"/>
    </source>
</evidence>
<reference evidence="9 10" key="2">
    <citation type="submission" date="2018-01" db="EMBL/GenBank/DDBJ databases">
        <title>Genomic study of Klebsiella pneumoniae.</title>
        <authorList>
            <person name="Yang Y."/>
            <person name="Bicalho R."/>
        </authorList>
    </citation>
    <scope>NUCLEOTIDE SEQUENCE [LARGE SCALE GENOMIC DNA]</scope>
    <source>
        <strain evidence="9 10">A8</strain>
    </source>
</reference>
<protein>
    <recommendedName>
        <fullName evidence="3">cellulase</fullName>
        <ecNumber evidence="3">3.2.1.4</ecNumber>
    </recommendedName>
</protein>
<comment type="similarity">
    <text evidence="2">Belongs to the glycosyl hydrolase 8 (cellulase D) family.</text>
</comment>
<dbReference type="AlphaFoldDB" id="A0A2N4Z6Q4"/>
<organism evidence="9 10">
    <name type="scientific">Klebsiella variicola</name>
    <dbReference type="NCBI Taxonomy" id="244366"/>
    <lineage>
        <taxon>Bacteria</taxon>
        <taxon>Pseudomonadati</taxon>
        <taxon>Pseudomonadota</taxon>
        <taxon>Gammaproteobacteria</taxon>
        <taxon>Enterobacterales</taxon>
        <taxon>Enterobacteriaceae</taxon>
        <taxon>Klebsiella/Raoultella group</taxon>
        <taxon>Klebsiella</taxon>
        <taxon>Klebsiella pneumoniae complex</taxon>
    </lineage>
</organism>
<dbReference type="InterPro" id="IPR002037">
    <property type="entry name" value="Glyco_hydro_8"/>
</dbReference>
<keyword evidence="6" id="KW-0326">Glycosidase</keyword>
<evidence type="ECO:0000256" key="6">
    <source>
        <dbReference type="ARBA" id="ARBA00023295"/>
    </source>
</evidence>
<evidence type="ECO:0000313" key="9">
    <source>
        <dbReference type="EMBL" id="PLM97160.1"/>
    </source>
</evidence>
<evidence type="ECO:0000313" key="10">
    <source>
        <dbReference type="Proteomes" id="UP000234412"/>
    </source>
</evidence>
<feature type="signal peptide" evidence="8">
    <location>
        <begin position="1"/>
        <end position="22"/>
    </location>
</feature>
<dbReference type="EC" id="3.2.1.4" evidence="3"/>
<evidence type="ECO:0000256" key="8">
    <source>
        <dbReference type="SAM" id="SignalP"/>
    </source>
</evidence>
<keyword evidence="8" id="KW-0732">Signal</keyword>
<evidence type="ECO:0000256" key="4">
    <source>
        <dbReference type="ARBA" id="ARBA00022801"/>
    </source>
</evidence>
<keyword evidence="7" id="KW-0119">Carbohydrate metabolism</keyword>
<dbReference type="PROSITE" id="PS51257">
    <property type="entry name" value="PROKAR_LIPOPROTEIN"/>
    <property type="match status" value="1"/>
</dbReference>
<keyword evidence="7" id="KW-0624">Polysaccharide degradation</keyword>
<dbReference type="EMBL" id="PIDP01000070">
    <property type="protein sequence ID" value="PLM97160.1"/>
    <property type="molecule type" value="Genomic_DNA"/>
</dbReference>
<dbReference type="NCBIfam" id="NF008305">
    <property type="entry name" value="PRK11097.1"/>
    <property type="match status" value="1"/>
</dbReference>
<sequence>MMKVLCGAVLSALLLAAGPVSAACQWPAWEQFKKAYVSPEGRVIDPSDARKISTSEGQSYGLFFALAANDRAGFDKLLTWTQNNLAEGDLRQHLPGWLWGKKDDEQWTLLDSNSASDSDLWIAWALLEAGRLWQQPQYTETGKALLARIVEEETVAVPGLGTMLLPGKVGFADDSGWRFNPSYLPPQLATYFVRFGAPWPALRDSNLRLLLETAPKGFTPDWVRYEKGKGWQLKTEKPLIGSYDAIRVYLWVGMLHDGDKQKARLLQRFAPMAAQTTEQGVPPEKVNIATGKTSGQGPVGFSAVMLSFLQDDEARSVQRQRVADNYPGADAYYSAVLTLFGQGWDQHRFRFTAGGELQPDWNQECASSH</sequence>
<dbReference type="InterPro" id="IPR012341">
    <property type="entry name" value="6hp_glycosidase-like_sf"/>
</dbReference>
<feature type="chain" id="PRO_5014756068" description="cellulase" evidence="8">
    <location>
        <begin position="23"/>
        <end position="369"/>
    </location>
</feature>
<dbReference type="PRINTS" id="PR00735">
    <property type="entry name" value="GLHYDRLASE8"/>
</dbReference>
<dbReference type="GO" id="GO:0030245">
    <property type="term" value="P:cellulose catabolic process"/>
    <property type="evidence" value="ECO:0007669"/>
    <property type="project" value="UniProtKB-KW"/>
</dbReference>
<evidence type="ECO:0000256" key="1">
    <source>
        <dbReference type="ARBA" id="ARBA00000966"/>
    </source>
</evidence>
<evidence type="ECO:0000256" key="5">
    <source>
        <dbReference type="ARBA" id="ARBA00023001"/>
    </source>
</evidence>
<dbReference type="GO" id="GO:0008810">
    <property type="term" value="F:cellulase activity"/>
    <property type="evidence" value="ECO:0007669"/>
    <property type="project" value="UniProtKB-EC"/>
</dbReference>
<evidence type="ECO:0000256" key="3">
    <source>
        <dbReference type="ARBA" id="ARBA00012601"/>
    </source>
</evidence>
<dbReference type="RefSeq" id="WP_335260139.1">
    <property type="nucleotide sequence ID" value="NZ_JAQOEF010000002.1"/>
</dbReference>
<keyword evidence="5" id="KW-0136">Cellulose degradation</keyword>
<evidence type="ECO:0000256" key="2">
    <source>
        <dbReference type="ARBA" id="ARBA00009209"/>
    </source>
</evidence>
<dbReference type="SUPFAM" id="SSF48208">
    <property type="entry name" value="Six-hairpin glycosidases"/>
    <property type="match status" value="1"/>
</dbReference>
<dbReference type="InterPro" id="IPR008928">
    <property type="entry name" value="6-hairpin_glycosidase_sf"/>
</dbReference>
<keyword evidence="4" id="KW-0378">Hydrolase</keyword>
<comment type="catalytic activity">
    <reaction evidence="1">
        <text>Endohydrolysis of (1-&gt;4)-beta-D-glucosidic linkages in cellulose, lichenin and cereal beta-D-glucans.</text>
        <dbReference type="EC" id="3.2.1.4"/>
    </reaction>
</comment>